<feature type="region of interest" description="Disordered" evidence="1">
    <location>
        <begin position="1"/>
        <end position="23"/>
    </location>
</feature>
<gene>
    <name evidence="2" type="ORF">Taro_045667</name>
</gene>
<keyword evidence="3" id="KW-1185">Reference proteome</keyword>
<accession>A0A843X0P3</accession>
<evidence type="ECO:0000313" key="2">
    <source>
        <dbReference type="EMBL" id="MQM12748.1"/>
    </source>
</evidence>
<proteinExistence type="predicted"/>
<sequence>MAAGCTRQQQDESETVLVHQETGPSEANLFEDISIVDPDQAASRQVKPVASLHKVIKFRLAIDDEIKATNHY</sequence>
<dbReference type="EMBL" id="NMUH01005436">
    <property type="protein sequence ID" value="MQM12748.1"/>
    <property type="molecule type" value="Genomic_DNA"/>
</dbReference>
<organism evidence="2 3">
    <name type="scientific">Colocasia esculenta</name>
    <name type="common">Wild taro</name>
    <name type="synonym">Arum esculentum</name>
    <dbReference type="NCBI Taxonomy" id="4460"/>
    <lineage>
        <taxon>Eukaryota</taxon>
        <taxon>Viridiplantae</taxon>
        <taxon>Streptophyta</taxon>
        <taxon>Embryophyta</taxon>
        <taxon>Tracheophyta</taxon>
        <taxon>Spermatophyta</taxon>
        <taxon>Magnoliopsida</taxon>
        <taxon>Liliopsida</taxon>
        <taxon>Araceae</taxon>
        <taxon>Aroideae</taxon>
        <taxon>Colocasieae</taxon>
        <taxon>Colocasia</taxon>
    </lineage>
</organism>
<dbReference type="OrthoDB" id="1877767at2759"/>
<reference evidence="2" key="1">
    <citation type="submission" date="2017-07" db="EMBL/GenBank/DDBJ databases">
        <title>Taro Niue Genome Assembly and Annotation.</title>
        <authorList>
            <person name="Atibalentja N."/>
            <person name="Keating K."/>
            <person name="Fields C.J."/>
        </authorList>
    </citation>
    <scope>NUCLEOTIDE SEQUENCE</scope>
    <source>
        <strain evidence="2">Niue_2</strain>
        <tissue evidence="2">Leaf</tissue>
    </source>
</reference>
<protein>
    <submittedName>
        <fullName evidence="2">Uncharacterized protein</fullName>
    </submittedName>
</protein>
<comment type="caution">
    <text evidence="2">The sequence shown here is derived from an EMBL/GenBank/DDBJ whole genome shotgun (WGS) entry which is preliminary data.</text>
</comment>
<evidence type="ECO:0000256" key="1">
    <source>
        <dbReference type="SAM" id="MobiDB-lite"/>
    </source>
</evidence>
<evidence type="ECO:0000313" key="3">
    <source>
        <dbReference type="Proteomes" id="UP000652761"/>
    </source>
</evidence>
<name>A0A843X0P3_COLES</name>
<dbReference type="Proteomes" id="UP000652761">
    <property type="component" value="Unassembled WGS sequence"/>
</dbReference>
<dbReference type="AlphaFoldDB" id="A0A843X0P3"/>